<dbReference type="EMBL" id="MU005585">
    <property type="protein sequence ID" value="KAF2682902.1"/>
    <property type="molecule type" value="Genomic_DNA"/>
</dbReference>
<name>A0A6G1IXC1_9PLEO</name>
<feature type="non-terminal residue" evidence="1">
    <location>
        <position position="1"/>
    </location>
</feature>
<sequence>DLTILLENIYNIDKIDILLGMLDSIKILICRNNLPSYRGASIKQTIVIVIKYISTYSRLLLLLII</sequence>
<evidence type="ECO:0000313" key="1">
    <source>
        <dbReference type="EMBL" id="KAF2682902.1"/>
    </source>
</evidence>
<organism evidence="1 2">
    <name type="scientific">Lentithecium fluviatile CBS 122367</name>
    <dbReference type="NCBI Taxonomy" id="1168545"/>
    <lineage>
        <taxon>Eukaryota</taxon>
        <taxon>Fungi</taxon>
        <taxon>Dikarya</taxon>
        <taxon>Ascomycota</taxon>
        <taxon>Pezizomycotina</taxon>
        <taxon>Dothideomycetes</taxon>
        <taxon>Pleosporomycetidae</taxon>
        <taxon>Pleosporales</taxon>
        <taxon>Massarineae</taxon>
        <taxon>Lentitheciaceae</taxon>
        <taxon>Lentithecium</taxon>
    </lineage>
</organism>
<accession>A0A6G1IXC1</accession>
<keyword evidence="2" id="KW-1185">Reference proteome</keyword>
<dbReference type="AlphaFoldDB" id="A0A6G1IXC1"/>
<dbReference type="OrthoDB" id="5425890at2759"/>
<dbReference type="Proteomes" id="UP000799291">
    <property type="component" value="Unassembled WGS sequence"/>
</dbReference>
<proteinExistence type="predicted"/>
<protein>
    <submittedName>
        <fullName evidence="1">Uncharacterized protein</fullName>
    </submittedName>
</protein>
<reference evidence="1" key="1">
    <citation type="journal article" date="2020" name="Stud. Mycol.">
        <title>101 Dothideomycetes genomes: a test case for predicting lifestyles and emergence of pathogens.</title>
        <authorList>
            <person name="Haridas S."/>
            <person name="Albert R."/>
            <person name="Binder M."/>
            <person name="Bloem J."/>
            <person name="Labutti K."/>
            <person name="Salamov A."/>
            <person name="Andreopoulos B."/>
            <person name="Baker S."/>
            <person name="Barry K."/>
            <person name="Bills G."/>
            <person name="Bluhm B."/>
            <person name="Cannon C."/>
            <person name="Castanera R."/>
            <person name="Culley D."/>
            <person name="Daum C."/>
            <person name="Ezra D."/>
            <person name="Gonzalez J."/>
            <person name="Henrissat B."/>
            <person name="Kuo A."/>
            <person name="Liang C."/>
            <person name="Lipzen A."/>
            <person name="Lutzoni F."/>
            <person name="Magnuson J."/>
            <person name="Mondo S."/>
            <person name="Nolan M."/>
            <person name="Ohm R."/>
            <person name="Pangilinan J."/>
            <person name="Park H.-J."/>
            <person name="Ramirez L."/>
            <person name="Alfaro M."/>
            <person name="Sun H."/>
            <person name="Tritt A."/>
            <person name="Yoshinaga Y."/>
            <person name="Zwiers L.-H."/>
            <person name="Turgeon B."/>
            <person name="Goodwin S."/>
            <person name="Spatafora J."/>
            <person name="Crous P."/>
            <person name="Grigoriev I."/>
        </authorList>
    </citation>
    <scope>NUCLEOTIDE SEQUENCE</scope>
    <source>
        <strain evidence="1">CBS 122367</strain>
    </source>
</reference>
<gene>
    <name evidence="1" type="ORF">K458DRAFT_306208</name>
</gene>
<evidence type="ECO:0000313" key="2">
    <source>
        <dbReference type="Proteomes" id="UP000799291"/>
    </source>
</evidence>